<sequence length="569" mass="61359">MRLLTISLLHVTILLRWLCRLAIITVAAAATEVTTAPQTTTPSPNSGLVVQSIISNRQFSYDTTDPAAYDCVDDALHPEKILRNASLTYRQKYWWYGARGKLTVCPYVNVPYFTAAQYFSFVFAFGNSQSSLWATANATESAIQCGIVCDVVLPNDSNTSSNDSQVVDRTSYTFQGTPRTKFRQTTNTTATFNATSGSLVNMTTEVIATFSTVSCFVSSSGIHNSSELEFEQAQSGFDDGVCTAFIQYNSSYWENGTVFATPRNLMAVVVEDVILSGGLVTNIVIQFPYLSSCPWYLTNTLNSSEWEYISNSNAPTVTLNVTSLSGGDVRGIVMTSFLLQNLSCDDSSGSAVFRAHLGSFQGDSELAFFTSVASQTFSLIAVTHLSLVYWNPRTISILLAPGVTVQALPPFDPNVSSWTPFVNYSSSAWSRNSTRCYHVLPLSTNGAPTTLGYGILCSIKNRMYIFTYLLNATAFCCDTGADSNSFVWSNYVQVELTRYYWNSTSVVWFVDTSGITPTMMTPAPATSSPGGTNNSNGANNTNATPTPGGVGRDDSSSSSGGSGGGGTAN</sequence>
<evidence type="ECO:0008006" key="5">
    <source>
        <dbReference type="Google" id="ProtNLM"/>
    </source>
</evidence>
<feature type="signal peptide" evidence="2">
    <location>
        <begin position="1"/>
        <end position="29"/>
    </location>
</feature>
<dbReference type="Proteomes" id="UP000051952">
    <property type="component" value="Unassembled WGS sequence"/>
</dbReference>
<accession>A0A0S4JBN7</accession>
<feature type="region of interest" description="Disordered" evidence="1">
    <location>
        <begin position="520"/>
        <end position="569"/>
    </location>
</feature>
<keyword evidence="2" id="KW-0732">Signal</keyword>
<feature type="compositionally biased region" description="Low complexity" evidence="1">
    <location>
        <begin position="520"/>
        <end position="547"/>
    </location>
</feature>
<dbReference type="AlphaFoldDB" id="A0A0S4JBN7"/>
<evidence type="ECO:0000313" key="3">
    <source>
        <dbReference type="EMBL" id="CUG85218.1"/>
    </source>
</evidence>
<evidence type="ECO:0000313" key="4">
    <source>
        <dbReference type="Proteomes" id="UP000051952"/>
    </source>
</evidence>
<gene>
    <name evidence="3" type="ORF">BSAL_89425</name>
</gene>
<dbReference type="EMBL" id="CYKH01001150">
    <property type="protein sequence ID" value="CUG85218.1"/>
    <property type="molecule type" value="Genomic_DNA"/>
</dbReference>
<evidence type="ECO:0000256" key="2">
    <source>
        <dbReference type="SAM" id="SignalP"/>
    </source>
</evidence>
<proteinExistence type="predicted"/>
<protein>
    <recommendedName>
        <fullName evidence="5">Membrane-associated protein</fullName>
    </recommendedName>
</protein>
<dbReference type="VEuPathDB" id="TriTrypDB:BSAL_89425"/>
<evidence type="ECO:0000256" key="1">
    <source>
        <dbReference type="SAM" id="MobiDB-lite"/>
    </source>
</evidence>
<feature type="compositionally biased region" description="Gly residues" evidence="1">
    <location>
        <begin position="560"/>
        <end position="569"/>
    </location>
</feature>
<reference evidence="4" key="1">
    <citation type="submission" date="2015-09" db="EMBL/GenBank/DDBJ databases">
        <authorList>
            <consortium name="Pathogen Informatics"/>
        </authorList>
    </citation>
    <scope>NUCLEOTIDE SEQUENCE [LARGE SCALE GENOMIC DNA]</scope>
    <source>
        <strain evidence="4">Lake Konstanz</strain>
    </source>
</reference>
<feature type="non-terminal residue" evidence="3">
    <location>
        <position position="569"/>
    </location>
</feature>
<keyword evidence="4" id="KW-1185">Reference proteome</keyword>
<name>A0A0S4JBN7_BODSA</name>
<feature type="chain" id="PRO_5006622157" description="Membrane-associated protein" evidence="2">
    <location>
        <begin position="30"/>
        <end position="569"/>
    </location>
</feature>
<organism evidence="3 4">
    <name type="scientific">Bodo saltans</name>
    <name type="common">Flagellated protozoan</name>
    <dbReference type="NCBI Taxonomy" id="75058"/>
    <lineage>
        <taxon>Eukaryota</taxon>
        <taxon>Discoba</taxon>
        <taxon>Euglenozoa</taxon>
        <taxon>Kinetoplastea</taxon>
        <taxon>Metakinetoplastina</taxon>
        <taxon>Eubodonida</taxon>
        <taxon>Bodonidae</taxon>
        <taxon>Bodo</taxon>
    </lineage>
</organism>